<dbReference type="AlphaFoldDB" id="A0A6J4PPW9"/>
<sequence>MRAPHVVVSPEERGSSIQTAEHYAQYKVCDPSGRRIGRTQRVFANGRGEPEYIRVKMGLFGLKTVLLPVQSVAVDEERRALVLQ</sequence>
<dbReference type="SUPFAM" id="SSF50346">
    <property type="entry name" value="PRC-barrel domain"/>
    <property type="match status" value="1"/>
</dbReference>
<accession>A0A6J4PPW9</accession>
<dbReference type="EMBL" id="CADCVA010000220">
    <property type="protein sequence ID" value="CAA9422596.1"/>
    <property type="molecule type" value="Genomic_DNA"/>
</dbReference>
<evidence type="ECO:0000313" key="1">
    <source>
        <dbReference type="EMBL" id="CAA9422596.1"/>
    </source>
</evidence>
<gene>
    <name evidence="1" type="ORF">AVDCRST_MAG82-1553</name>
</gene>
<evidence type="ECO:0008006" key="2">
    <source>
        <dbReference type="Google" id="ProtNLM"/>
    </source>
</evidence>
<dbReference type="InterPro" id="IPR011033">
    <property type="entry name" value="PRC_barrel-like_sf"/>
</dbReference>
<reference evidence="1" key="1">
    <citation type="submission" date="2020-02" db="EMBL/GenBank/DDBJ databases">
        <authorList>
            <person name="Meier V. D."/>
        </authorList>
    </citation>
    <scope>NUCLEOTIDE SEQUENCE</scope>
    <source>
        <strain evidence="1">AVDCRST_MAG82</strain>
    </source>
</reference>
<name>A0A6J4PPW9_9ACTN</name>
<protein>
    <recommendedName>
        <fullName evidence="2">PRC-barrel domain-containing protein</fullName>
    </recommendedName>
</protein>
<proteinExistence type="predicted"/>
<organism evidence="1">
    <name type="scientific">uncultured Rubrobacteraceae bacterium</name>
    <dbReference type="NCBI Taxonomy" id="349277"/>
    <lineage>
        <taxon>Bacteria</taxon>
        <taxon>Bacillati</taxon>
        <taxon>Actinomycetota</taxon>
        <taxon>Rubrobacteria</taxon>
        <taxon>Rubrobacterales</taxon>
        <taxon>Rubrobacteraceae</taxon>
        <taxon>environmental samples</taxon>
    </lineage>
</organism>